<dbReference type="AlphaFoldDB" id="A0A561TUT6"/>
<feature type="region of interest" description="Disordered" evidence="1">
    <location>
        <begin position="24"/>
        <end position="62"/>
    </location>
</feature>
<dbReference type="Proteomes" id="UP000318186">
    <property type="component" value="Unassembled WGS sequence"/>
</dbReference>
<protein>
    <submittedName>
        <fullName evidence="2">Uncharacterized protein</fullName>
    </submittedName>
</protein>
<feature type="region of interest" description="Disordered" evidence="1">
    <location>
        <begin position="200"/>
        <end position="235"/>
    </location>
</feature>
<proteinExistence type="predicted"/>
<feature type="compositionally biased region" description="Low complexity" evidence="1">
    <location>
        <begin position="217"/>
        <end position="231"/>
    </location>
</feature>
<feature type="compositionally biased region" description="Basic residues" evidence="1">
    <location>
        <begin position="42"/>
        <end position="54"/>
    </location>
</feature>
<feature type="compositionally biased region" description="Basic and acidic residues" evidence="1">
    <location>
        <begin position="143"/>
        <end position="152"/>
    </location>
</feature>
<reference evidence="2 3" key="1">
    <citation type="submission" date="2019-06" db="EMBL/GenBank/DDBJ databases">
        <title>Sequencing the genomes of 1000 actinobacteria strains.</title>
        <authorList>
            <person name="Klenk H.-P."/>
        </authorList>
    </citation>
    <scope>NUCLEOTIDE SEQUENCE [LARGE SCALE GENOMIC DNA]</scope>
    <source>
        <strain evidence="2 3">DSM 42059</strain>
    </source>
</reference>
<accession>A0A561TUT6</accession>
<evidence type="ECO:0000313" key="3">
    <source>
        <dbReference type="Proteomes" id="UP000318186"/>
    </source>
</evidence>
<dbReference type="EMBL" id="VIWW01000003">
    <property type="protein sequence ID" value="TWF90872.1"/>
    <property type="molecule type" value="Genomic_DNA"/>
</dbReference>
<feature type="region of interest" description="Disordered" evidence="1">
    <location>
        <begin position="247"/>
        <end position="329"/>
    </location>
</feature>
<evidence type="ECO:0000313" key="2">
    <source>
        <dbReference type="EMBL" id="TWF90872.1"/>
    </source>
</evidence>
<name>A0A561TUT6_9ACTN</name>
<comment type="caution">
    <text evidence="2">The sequence shown here is derived from an EMBL/GenBank/DDBJ whole genome shotgun (WGS) entry which is preliminary data.</text>
</comment>
<sequence length="329" mass="35486">MDTSWNSLSAPARSPLAVEEVLARRIPASPRPAAPRGSRAASPHRRRRRTRRRYAPPAHVLRSPGKWGVLGAAQDEAAQNLPGPRGARARGGGVLHDLVVRPDGQIPVVRVGGEHQREVRPLPVLPGHRPVQLRGADVLQPRHQREAKHMSEGDGDGDGNNGGAVGVGVLPVHFHTGAVPRHTLDPEAAPEAGQDLSRELVDADGMSARRTGRSSRRGSGSADATRSSGSWTRRRTCRFRTHMRCRCPTTSHPGQRAWRSPAPAGPRAVGTVHQQVPHPPQRRLAPAVPTGHRDPPDAHAGAQPGQHQEQAAPQRLPGQVLCSPWWPPR</sequence>
<organism evidence="2 3">
    <name type="scientific">Streptomyces brevispora</name>
    <dbReference type="NCBI Taxonomy" id="887462"/>
    <lineage>
        <taxon>Bacteria</taxon>
        <taxon>Bacillati</taxon>
        <taxon>Actinomycetota</taxon>
        <taxon>Actinomycetes</taxon>
        <taxon>Kitasatosporales</taxon>
        <taxon>Streptomycetaceae</taxon>
        <taxon>Streptomyces</taxon>
    </lineage>
</organism>
<gene>
    <name evidence="2" type="ORF">FHX80_13288</name>
</gene>
<evidence type="ECO:0000256" key="1">
    <source>
        <dbReference type="SAM" id="MobiDB-lite"/>
    </source>
</evidence>
<feature type="region of interest" description="Disordered" evidence="1">
    <location>
        <begin position="143"/>
        <end position="166"/>
    </location>
</feature>